<evidence type="ECO:0000313" key="7">
    <source>
        <dbReference type="EMBL" id="CAB4010760.1"/>
    </source>
</evidence>
<dbReference type="GO" id="GO:0005737">
    <property type="term" value="C:cytoplasm"/>
    <property type="evidence" value="ECO:0007669"/>
    <property type="project" value="UniProtKB-SubCell"/>
</dbReference>
<gene>
    <name evidence="7" type="ORF">PACLA_8A011960</name>
</gene>
<dbReference type="Gene3D" id="3.30.470.20">
    <property type="entry name" value="ATP-grasp fold, B domain"/>
    <property type="match status" value="1"/>
</dbReference>
<evidence type="ECO:0000256" key="6">
    <source>
        <dbReference type="SAM" id="MobiDB-lite"/>
    </source>
</evidence>
<feature type="region of interest" description="Disordered" evidence="6">
    <location>
        <begin position="259"/>
        <end position="300"/>
    </location>
</feature>
<reference evidence="7" key="1">
    <citation type="submission" date="2020-04" db="EMBL/GenBank/DDBJ databases">
        <authorList>
            <person name="Alioto T."/>
            <person name="Alioto T."/>
            <person name="Gomez Garrido J."/>
        </authorList>
    </citation>
    <scope>NUCLEOTIDE SEQUENCE</scope>
    <source>
        <strain evidence="7">A484AB</strain>
    </source>
</reference>
<dbReference type="GO" id="GO:0070736">
    <property type="term" value="F:protein-glycine ligase activity, initiating"/>
    <property type="evidence" value="ECO:0007669"/>
    <property type="project" value="TreeGrafter"/>
</dbReference>
<organism evidence="7 8">
    <name type="scientific">Paramuricea clavata</name>
    <name type="common">Red gorgonian</name>
    <name type="synonym">Violescent sea-whip</name>
    <dbReference type="NCBI Taxonomy" id="317549"/>
    <lineage>
        <taxon>Eukaryota</taxon>
        <taxon>Metazoa</taxon>
        <taxon>Cnidaria</taxon>
        <taxon>Anthozoa</taxon>
        <taxon>Octocorallia</taxon>
        <taxon>Malacalcyonacea</taxon>
        <taxon>Plexauridae</taxon>
        <taxon>Paramuricea</taxon>
    </lineage>
</organism>
<dbReference type="GO" id="GO:0015630">
    <property type="term" value="C:microtubule cytoskeleton"/>
    <property type="evidence" value="ECO:0007669"/>
    <property type="project" value="TreeGrafter"/>
</dbReference>
<evidence type="ECO:0000256" key="1">
    <source>
        <dbReference type="ARBA" id="ARBA00004496"/>
    </source>
</evidence>
<dbReference type="InterPro" id="IPR004344">
    <property type="entry name" value="TTL/TTLL_fam"/>
</dbReference>
<comment type="subcellular location">
    <subcellularLocation>
        <location evidence="1">Cytoplasm</location>
    </subcellularLocation>
</comment>
<dbReference type="InterPro" id="IPR051437">
    <property type="entry name" value="TTLL_monoglycylase"/>
</dbReference>
<dbReference type="AlphaFoldDB" id="A0A6S7I4I5"/>
<dbReference type="Proteomes" id="UP001152795">
    <property type="component" value="Unassembled WGS sequence"/>
</dbReference>
<evidence type="ECO:0000256" key="2">
    <source>
        <dbReference type="ARBA" id="ARBA00022490"/>
    </source>
</evidence>
<feature type="region of interest" description="Disordered" evidence="6">
    <location>
        <begin position="135"/>
        <end position="160"/>
    </location>
</feature>
<keyword evidence="5" id="KW-0067">ATP-binding</keyword>
<dbReference type="OrthoDB" id="202825at2759"/>
<evidence type="ECO:0000256" key="5">
    <source>
        <dbReference type="ARBA" id="ARBA00022840"/>
    </source>
</evidence>
<comment type="caution">
    <text evidence="7">The sequence shown here is derived from an EMBL/GenBank/DDBJ whole genome shotgun (WGS) entry which is preliminary data.</text>
</comment>
<evidence type="ECO:0000256" key="4">
    <source>
        <dbReference type="ARBA" id="ARBA00022741"/>
    </source>
</evidence>
<feature type="compositionally biased region" description="Basic and acidic residues" evidence="6">
    <location>
        <begin position="143"/>
        <end position="160"/>
    </location>
</feature>
<dbReference type="Pfam" id="PF03133">
    <property type="entry name" value="TTL"/>
    <property type="match status" value="1"/>
</dbReference>
<keyword evidence="3" id="KW-0436">Ligase</keyword>
<keyword evidence="4" id="KW-0547">Nucleotide-binding</keyword>
<dbReference type="GO" id="GO:0005524">
    <property type="term" value="F:ATP binding"/>
    <property type="evidence" value="ECO:0007669"/>
    <property type="project" value="UniProtKB-KW"/>
</dbReference>
<feature type="compositionally biased region" description="Polar residues" evidence="6">
    <location>
        <begin position="275"/>
        <end position="284"/>
    </location>
</feature>
<sequence>MLTEDYKPWLIEINSSPAMGASTVVTRKLCANVIEDTMKVVLDRREDRNCDTGRFELAFKQPFVDAPPYIGINLAVNGKAIFSQNLPFRRQPSANRIERLARPREKYPPKCNEYDTMNPDNDTERVENCTAKCEENTTNAKSDTSKAEDDAEKAENDESKAKDMTAILKLKENNLTLNYDEKTGASESLLSNMTKSRNLILNTYKNDLQRRWKSVQVLDSERISEPGKPAQLRTLSMDPSSIKPKGKKTFENKFLKTKNQGKAKKLKISREEHANNNAGHVNKNSSHKRSSHVNKDNDHVDNVRSAPRVITIPEVGTPRTILRYTDKRYGRNKTVAIDMGPEKKFRKNAEVVIN</sequence>
<dbReference type="EMBL" id="CACRXK020006893">
    <property type="protein sequence ID" value="CAB4010760.1"/>
    <property type="molecule type" value="Genomic_DNA"/>
</dbReference>
<evidence type="ECO:0000256" key="3">
    <source>
        <dbReference type="ARBA" id="ARBA00022598"/>
    </source>
</evidence>
<dbReference type="PANTHER" id="PTHR45870">
    <property type="entry name" value="TUBULIN MONOGLYCYLASE TTLL3"/>
    <property type="match status" value="1"/>
</dbReference>
<evidence type="ECO:0000313" key="8">
    <source>
        <dbReference type="Proteomes" id="UP001152795"/>
    </source>
</evidence>
<keyword evidence="8" id="KW-1185">Reference proteome</keyword>
<name>A0A6S7I4I5_PARCT</name>
<dbReference type="PANTHER" id="PTHR45870:SF2">
    <property type="entry name" value="TUBULIN MONOGLYCYLASE TTLL3"/>
    <property type="match status" value="1"/>
</dbReference>
<protein>
    <submittedName>
        <fullName evidence="7">Tubulin monoglycylase TTLL3-like</fullName>
    </submittedName>
</protein>
<keyword evidence="2" id="KW-0963">Cytoplasm</keyword>
<accession>A0A6S7I4I5</accession>
<proteinExistence type="predicted"/>